<dbReference type="EMBL" id="MFLA01000004">
    <property type="protein sequence ID" value="OGG60624.1"/>
    <property type="molecule type" value="Genomic_DNA"/>
</dbReference>
<gene>
    <name evidence="2" type="ORF">A2765_03540</name>
</gene>
<dbReference type="Proteomes" id="UP000176377">
    <property type="component" value="Unassembled WGS sequence"/>
</dbReference>
<dbReference type="SUPFAM" id="SSF88697">
    <property type="entry name" value="PUA domain-like"/>
    <property type="match status" value="1"/>
</dbReference>
<dbReference type="Gene3D" id="2.30.130.30">
    <property type="entry name" value="Hypothetical protein"/>
    <property type="match status" value="1"/>
</dbReference>
<evidence type="ECO:0000259" key="1">
    <source>
        <dbReference type="Pfam" id="PF12961"/>
    </source>
</evidence>
<dbReference type="InterPro" id="IPR039440">
    <property type="entry name" value="DUF3850"/>
</dbReference>
<sequence length="88" mass="10375">MALIKKKILTEYFDAVFSGKKTWELRLGDMEVAEGDTLVLQEWNPETKEYTGREISKEVTYVRKFKIDELFWPKEEVMEKGLVIVSIE</sequence>
<proteinExistence type="predicted"/>
<dbReference type="AlphaFoldDB" id="A0A1F6DGQ3"/>
<dbReference type="InterPro" id="IPR015947">
    <property type="entry name" value="PUA-like_sf"/>
</dbReference>
<organism evidence="2 3">
    <name type="scientific">Candidatus Kaiserbacteria bacterium RIFCSPHIGHO2_01_FULL_56_24</name>
    <dbReference type="NCBI Taxonomy" id="1798487"/>
    <lineage>
        <taxon>Bacteria</taxon>
        <taxon>Candidatus Kaiseribacteriota</taxon>
    </lineage>
</organism>
<reference evidence="2 3" key="1">
    <citation type="journal article" date="2016" name="Nat. Commun.">
        <title>Thousands of microbial genomes shed light on interconnected biogeochemical processes in an aquifer system.</title>
        <authorList>
            <person name="Anantharaman K."/>
            <person name="Brown C.T."/>
            <person name="Hug L.A."/>
            <person name="Sharon I."/>
            <person name="Castelle C.J."/>
            <person name="Probst A.J."/>
            <person name="Thomas B.C."/>
            <person name="Singh A."/>
            <person name="Wilkins M.J."/>
            <person name="Karaoz U."/>
            <person name="Brodie E.L."/>
            <person name="Williams K.H."/>
            <person name="Hubbard S.S."/>
            <person name="Banfield J.F."/>
        </authorList>
    </citation>
    <scope>NUCLEOTIDE SEQUENCE [LARGE SCALE GENOMIC DNA]</scope>
</reference>
<evidence type="ECO:0000313" key="3">
    <source>
        <dbReference type="Proteomes" id="UP000176377"/>
    </source>
</evidence>
<evidence type="ECO:0000313" key="2">
    <source>
        <dbReference type="EMBL" id="OGG60624.1"/>
    </source>
</evidence>
<protein>
    <recommendedName>
        <fullName evidence="1">DUF3850 domain-containing protein</fullName>
    </recommendedName>
</protein>
<accession>A0A1F6DGQ3</accession>
<feature type="domain" description="DUF3850" evidence="1">
    <location>
        <begin position="7"/>
        <end position="66"/>
    </location>
</feature>
<dbReference type="Pfam" id="PF12961">
    <property type="entry name" value="DUF3850"/>
    <property type="match status" value="1"/>
</dbReference>
<name>A0A1F6DGQ3_9BACT</name>
<comment type="caution">
    <text evidence="2">The sequence shown here is derived from an EMBL/GenBank/DDBJ whole genome shotgun (WGS) entry which is preliminary data.</text>
</comment>